<evidence type="ECO:0000313" key="2">
    <source>
        <dbReference type="EMBL" id="MXO84415.1"/>
    </source>
</evidence>
<keyword evidence="3" id="KW-1185">Reference proteome</keyword>
<dbReference type="Gene3D" id="2.170.16.10">
    <property type="entry name" value="Hedgehog/Intein (Hint) domain"/>
    <property type="match status" value="1"/>
</dbReference>
<organism evidence="2 3">
    <name type="scientific">Pontixanthobacter aestiaquae</name>
    <dbReference type="NCBI Taxonomy" id="1509367"/>
    <lineage>
        <taxon>Bacteria</taxon>
        <taxon>Pseudomonadati</taxon>
        <taxon>Pseudomonadota</taxon>
        <taxon>Alphaproteobacteria</taxon>
        <taxon>Sphingomonadales</taxon>
        <taxon>Erythrobacteraceae</taxon>
        <taxon>Pontixanthobacter</taxon>
    </lineage>
</organism>
<dbReference type="SUPFAM" id="SSF51294">
    <property type="entry name" value="Hedgehog/intein (Hint) domain"/>
    <property type="match status" value="1"/>
</dbReference>
<dbReference type="NCBIfam" id="TIGR01443">
    <property type="entry name" value="intein_Cterm"/>
    <property type="match status" value="1"/>
</dbReference>
<feature type="compositionally biased region" description="Basic and acidic residues" evidence="1">
    <location>
        <begin position="180"/>
        <end position="227"/>
    </location>
</feature>
<protein>
    <recommendedName>
        <fullName evidence="4">Intein C-terminal splicing domain-containing protein</fullName>
    </recommendedName>
</protein>
<dbReference type="RefSeq" id="WP_160614938.1">
    <property type="nucleotide sequence ID" value="NZ_JAUFQM010000003.1"/>
</dbReference>
<dbReference type="OrthoDB" id="7405368at2"/>
<comment type="caution">
    <text evidence="2">The sequence shown here is derived from an EMBL/GenBank/DDBJ whole genome shotgun (WGS) entry which is preliminary data.</text>
</comment>
<name>A0A844Z918_9SPHN</name>
<reference evidence="2 3" key="1">
    <citation type="submission" date="2019-12" db="EMBL/GenBank/DDBJ databases">
        <title>Genomic-based taxomic classification of the family Erythrobacteraceae.</title>
        <authorList>
            <person name="Xu L."/>
        </authorList>
    </citation>
    <scope>NUCLEOTIDE SEQUENCE [LARGE SCALE GENOMIC DNA]</scope>
    <source>
        <strain evidence="2 3">KCTC 42006</strain>
    </source>
</reference>
<dbReference type="PROSITE" id="PS50818">
    <property type="entry name" value="INTEIN_C_TER"/>
    <property type="match status" value="1"/>
</dbReference>
<sequence>MVSKIGKPIVRRVKKILPKRRASNTCCFVAGTLVETEAGLRPIEEIQVGDKVWARDENTGETALKDVTDLIQRHERIIWEVSLTGADGDTAFFETTDDHPWWIAGQGWRKTEELQAGMAVVTRDGRGMVIASVTETDRTDATYNLTVADFETYFVGEQRVLVHNCPTGSYTNHHASGKTYDGKGDPSRAKQSGRRVDRQHSDPLVKSDTRSASSDRESFKQESRNLDRNGGPKSDQNYNQIESPGKRLRREDGEID</sequence>
<dbReference type="Proteomes" id="UP000460290">
    <property type="component" value="Unassembled WGS sequence"/>
</dbReference>
<evidence type="ECO:0000256" key="1">
    <source>
        <dbReference type="SAM" id="MobiDB-lite"/>
    </source>
</evidence>
<evidence type="ECO:0000313" key="3">
    <source>
        <dbReference type="Proteomes" id="UP000460290"/>
    </source>
</evidence>
<dbReference type="AlphaFoldDB" id="A0A844Z918"/>
<gene>
    <name evidence="2" type="ORF">GRI35_13655</name>
</gene>
<dbReference type="CDD" id="cd00081">
    <property type="entry name" value="Hint"/>
    <property type="match status" value="1"/>
</dbReference>
<dbReference type="EMBL" id="WTYZ01000002">
    <property type="protein sequence ID" value="MXO84415.1"/>
    <property type="molecule type" value="Genomic_DNA"/>
</dbReference>
<evidence type="ECO:0008006" key="4">
    <source>
        <dbReference type="Google" id="ProtNLM"/>
    </source>
</evidence>
<accession>A0A844Z918</accession>
<dbReference type="InterPro" id="IPR036844">
    <property type="entry name" value="Hint_dom_sf"/>
</dbReference>
<dbReference type="Pfam" id="PF07591">
    <property type="entry name" value="PT-HINT"/>
    <property type="match status" value="1"/>
</dbReference>
<feature type="region of interest" description="Disordered" evidence="1">
    <location>
        <begin position="167"/>
        <end position="256"/>
    </location>
</feature>
<proteinExistence type="predicted"/>
<dbReference type="InterPro" id="IPR030934">
    <property type="entry name" value="Intein_C"/>
</dbReference>